<keyword evidence="2 5" id="KW-0812">Transmembrane</keyword>
<feature type="transmembrane region" description="Helical" evidence="5">
    <location>
        <begin position="90"/>
        <end position="110"/>
    </location>
</feature>
<proteinExistence type="inferred from homology"/>
<evidence type="ECO:0000256" key="2">
    <source>
        <dbReference type="ARBA" id="ARBA00022692"/>
    </source>
</evidence>
<evidence type="ECO:0000256" key="4">
    <source>
        <dbReference type="ARBA" id="ARBA00023136"/>
    </source>
</evidence>
<sequence length="520" mass="57969">MIGAILAGIADWNQFRLPGVGLAFEMTRDMELFMDAPWYSGGQLPWLGWAVNILVWIIGAWLVASFSGVTKFRPLTLRRMQRFREIKRGYWSLITLLVLGFLAALDFIVVGSEALAVRHEGKWSFPAFSYDIEKGEFYGMEGEGAAGPPDYRQLSKSWKEAELDSLVIFPLWRYAPTGDAITALATPLKVDGDVLYEGRKPFNGYASKVYDLERPELRHISYRFRDGLRDGRAEGWNEEQERVYGATYRKGKLVIGSESYSGKGSVEEFLGKDTSEIVHVHFQPAPPSRDHWLGTTSQGYDVISYLYGGLQANFQAALVYIPLVYGIGVTIGLLMGYFGGTFDLIVQRFIEILSNVPSLFVIMIVSLSVPAAVKEDYGLWIIVGISVVFGWMGMTYLMRTSALKEKSRDYIAAARVMGATTPRILSKHLLPNSVSIVVTLIPFSISGLVMSLAALDYLGFGVPVRYATWGKLLREGLENLSSPWLAATAFFALVSLLVLVTFVGEAVREAFDPKKFSFYK</sequence>
<evidence type="ECO:0000256" key="3">
    <source>
        <dbReference type="ARBA" id="ARBA00022989"/>
    </source>
</evidence>
<comment type="similarity">
    <text evidence="5">Belongs to the binding-protein-dependent transport system permease family.</text>
</comment>
<evidence type="ECO:0000256" key="5">
    <source>
        <dbReference type="RuleBase" id="RU363032"/>
    </source>
</evidence>
<dbReference type="EMBL" id="BMXI01000015">
    <property type="protein sequence ID" value="GHC62553.1"/>
    <property type="molecule type" value="Genomic_DNA"/>
</dbReference>
<name>A0A918TUK9_9BACT</name>
<feature type="transmembrane region" description="Helical" evidence="5">
    <location>
        <begin position="352"/>
        <end position="373"/>
    </location>
</feature>
<organism evidence="7 8">
    <name type="scientific">Roseibacillus persicicus</name>
    <dbReference type="NCBI Taxonomy" id="454148"/>
    <lineage>
        <taxon>Bacteria</taxon>
        <taxon>Pseudomonadati</taxon>
        <taxon>Verrucomicrobiota</taxon>
        <taxon>Verrucomicrobiia</taxon>
        <taxon>Verrucomicrobiales</taxon>
        <taxon>Verrucomicrobiaceae</taxon>
        <taxon>Roseibacillus</taxon>
    </lineage>
</organism>
<keyword evidence="4 5" id="KW-0472">Membrane</keyword>
<dbReference type="PROSITE" id="PS50928">
    <property type="entry name" value="ABC_TM1"/>
    <property type="match status" value="1"/>
</dbReference>
<dbReference type="PANTHER" id="PTHR30325">
    <property type="entry name" value="MEMBRANE COMPONENT OF ABC TRANSPORTER"/>
    <property type="match status" value="1"/>
</dbReference>
<accession>A0A918TUK9</accession>
<comment type="subcellular location">
    <subcellularLocation>
        <location evidence="1 5">Cell membrane</location>
        <topology evidence="1 5">Multi-pass membrane protein</topology>
    </subcellularLocation>
</comment>
<feature type="transmembrane region" description="Helical" evidence="5">
    <location>
        <begin position="484"/>
        <end position="507"/>
    </location>
</feature>
<dbReference type="InterPro" id="IPR035906">
    <property type="entry name" value="MetI-like_sf"/>
</dbReference>
<feature type="domain" description="ABC transmembrane type-1" evidence="6">
    <location>
        <begin position="310"/>
        <end position="503"/>
    </location>
</feature>
<gene>
    <name evidence="7" type="ORF">GCM10007100_32490</name>
</gene>
<dbReference type="InterPro" id="IPR000515">
    <property type="entry name" value="MetI-like"/>
</dbReference>
<dbReference type="GO" id="GO:0055085">
    <property type="term" value="P:transmembrane transport"/>
    <property type="evidence" value="ECO:0007669"/>
    <property type="project" value="InterPro"/>
</dbReference>
<dbReference type="GO" id="GO:0005886">
    <property type="term" value="C:plasma membrane"/>
    <property type="evidence" value="ECO:0007669"/>
    <property type="project" value="UniProtKB-SubCell"/>
</dbReference>
<dbReference type="Proteomes" id="UP000644507">
    <property type="component" value="Unassembled WGS sequence"/>
</dbReference>
<feature type="transmembrane region" description="Helical" evidence="5">
    <location>
        <begin position="379"/>
        <end position="398"/>
    </location>
</feature>
<dbReference type="SUPFAM" id="SSF161098">
    <property type="entry name" value="MetI-like"/>
    <property type="match status" value="1"/>
</dbReference>
<evidence type="ECO:0000256" key="1">
    <source>
        <dbReference type="ARBA" id="ARBA00004651"/>
    </source>
</evidence>
<dbReference type="RefSeq" id="WP_229809553.1">
    <property type="nucleotide sequence ID" value="NZ_BMXI01000015.1"/>
</dbReference>
<keyword evidence="5" id="KW-0813">Transport</keyword>
<dbReference type="Pfam" id="PF00528">
    <property type="entry name" value="BPD_transp_1"/>
    <property type="match status" value="1"/>
</dbReference>
<reference evidence="7" key="2">
    <citation type="submission" date="2020-09" db="EMBL/GenBank/DDBJ databases">
        <authorList>
            <person name="Sun Q."/>
            <person name="Kim S."/>
        </authorList>
    </citation>
    <scope>NUCLEOTIDE SEQUENCE</scope>
    <source>
        <strain evidence="7">KCTC 12988</strain>
    </source>
</reference>
<comment type="caution">
    <text evidence="7">The sequence shown here is derived from an EMBL/GenBank/DDBJ whole genome shotgun (WGS) entry which is preliminary data.</text>
</comment>
<dbReference type="AlphaFoldDB" id="A0A918TUK9"/>
<dbReference type="GO" id="GO:0042884">
    <property type="term" value="P:microcin transport"/>
    <property type="evidence" value="ECO:0007669"/>
    <property type="project" value="TreeGrafter"/>
</dbReference>
<keyword evidence="8" id="KW-1185">Reference proteome</keyword>
<evidence type="ECO:0000259" key="6">
    <source>
        <dbReference type="PROSITE" id="PS50928"/>
    </source>
</evidence>
<dbReference type="Gene3D" id="1.10.3720.10">
    <property type="entry name" value="MetI-like"/>
    <property type="match status" value="1"/>
</dbReference>
<feature type="transmembrane region" description="Helical" evidence="5">
    <location>
        <begin position="46"/>
        <end position="69"/>
    </location>
</feature>
<evidence type="ECO:0000313" key="8">
    <source>
        <dbReference type="Proteomes" id="UP000644507"/>
    </source>
</evidence>
<feature type="transmembrane region" description="Helical" evidence="5">
    <location>
        <begin position="317"/>
        <end position="340"/>
    </location>
</feature>
<protein>
    <recommendedName>
        <fullName evidence="6">ABC transmembrane type-1 domain-containing protein</fullName>
    </recommendedName>
</protein>
<keyword evidence="3 5" id="KW-1133">Transmembrane helix</keyword>
<feature type="transmembrane region" description="Helical" evidence="5">
    <location>
        <begin position="433"/>
        <end position="455"/>
    </location>
</feature>
<dbReference type="CDD" id="cd06261">
    <property type="entry name" value="TM_PBP2"/>
    <property type="match status" value="1"/>
</dbReference>
<reference evidence="7" key="1">
    <citation type="journal article" date="2014" name="Int. J. Syst. Evol. Microbiol.">
        <title>Complete genome sequence of Corynebacterium casei LMG S-19264T (=DSM 44701T), isolated from a smear-ripened cheese.</title>
        <authorList>
            <consortium name="US DOE Joint Genome Institute (JGI-PGF)"/>
            <person name="Walter F."/>
            <person name="Albersmeier A."/>
            <person name="Kalinowski J."/>
            <person name="Ruckert C."/>
        </authorList>
    </citation>
    <scope>NUCLEOTIDE SEQUENCE</scope>
    <source>
        <strain evidence="7">KCTC 12988</strain>
    </source>
</reference>
<dbReference type="PANTHER" id="PTHR30325:SF0">
    <property type="entry name" value="INNER MEMBRANE ABC TRANSPORTER PERMEASE PROTEIN YEJE"/>
    <property type="match status" value="1"/>
</dbReference>
<evidence type="ECO:0000313" key="7">
    <source>
        <dbReference type="EMBL" id="GHC62553.1"/>
    </source>
</evidence>